<evidence type="ECO:0000313" key="2">
    <source>
        <dbReference type="Ensembl" id="ENSSMRP00000002161.1"/>
    </source>
</evidence>
<dbReference type="PANTHER" id="PTHR12832:SF14">
    <property type="entry name" value="T-COMPLEX PROTEIN 11 HOMOLOG"/>
    <property type="match status" value="1"/>
</dbReference>
<organism evidence="2 3">
    <name type="scientific">Salvator merianae</name>
    <name type="common">Argentine black and white tegu</name>
    <name type="synonym">Tupinambis merianae</name>
    <dbReference type="NCBI Taxonomy" id="96440"/>
    <lineage>
        <taxon>Eukaryota</taxon>
        <taxon>Metazoa</taxon>
        <taxon>Chordata</taxon>
        <taxon>Craniata</taxon>
        <taxon>Vertebrata</taxon>
        <taxon>Euteleostomi</taxon>
        <taxon>Lepidosauria</taxon>
        <taxon>Squamata</taxon>
        <taxon>Bifurcata</taxon>
        <taxon>Unidentata</taxon>
        <taxon>Episquamata</taxon>
        <taxon>Laterata</taxon>
        <taxon>Teiioidea</taxon>
        <taxon>Teiidae</taxon>
        <taxon>Salvator</taxon>
    </lineage>
</organism>
<reference evidence="2" key="2">
    <citation type="submission" date="2025-09" db="UniProtKB">
        <authorList>
            <consortium name="Ensembl"/>
        </authorList>
    </citation>
    <scope>IDENTIFICATION</scope>
</reference>
<dbReference type="GO" id="GO:0001669">
    <property type="term" value="C:acrosomal vesicle"/>
    <property type="evidence" value="ECO:0007669"/>
    <property type="project" value="TreeGrafter"/>
</dbReference>
<dbReference type="InterPro" id="IPR008862">
    <property type="entry name" value="Tcp11"/>
</dbReference>
<dbReference type="GO" id="GO:1902490">
    <property type="term" value="P:regulation of sperm capacitation"/>
    <property type="evidence" value="ECO:0007669"/>
    <property type="project" value="TreeGrafter"/>
</dbReference>
<protein>
    <submittedName>
        <fullName evidence="2">Uncharacterized protein</fullName>
    </submittedName>
</protein>
<dbReference type="GO" id="GO:0036126">
    <property type="term" value="C:sperm flagellum"/>
    <property type="evidence" value="ECO:0007669"/>
    <property type="project" value="TreeGrafter"/>
</dbReference>
<sequence length="135" mass="15754">KQCHSYLEQNSMPGVLESRVKETLHKAFWDSLREQLTKMPPDYTHAIKLLQEIKETLLSLLLPRQTHLRSQIEEALDMDLIKQEAEHGALDIPFLATYILGMMPGYFICTQIKLRWGRVILQLLREGYFSNSKII</sequence>
<dbReference type="PANTHER" id="PTHR12832">
    <property type="entry name" value="TESTIS-SPECIFIC PROTEIN PBS13 T-COMPLEX 11"/>
    <property type="match status" value="1"/>
</dbReference>
<evidence type="ECO:0000256" key="1">
    <source>
        <dbReference type="ARBA" id="ARBA00010954"/>
    </source>
</evidence>
<dbReference type="Pfam" id="PF05794">
    <property type="entry name" value="Tcp11"/>
    <property type="match status" value="1"/>
</dbReference>
<comment type="similarity">
    <text evidence="1">Belongs to the TCP11 family.</text>
</comment>
<dbReference type="GO" id="GO:0010737">
    <property type="term" value="P:protein kinase A signaling"/>
    <property type="evidence" value="ECO:0007669"/>
    <property type="project" value="TreeGrafter"/>
</dbReference>
<accession>A0A8D0B2M8</accession>
<name>A0A8D0B2M8_SALMN</name>
<evidence type="ECO:0000313" key="3">
    <source>
        <dbReference type="Proteomes" id="UP000694421"/>
    </source>
</evidence>
<proteinExistence type="inferred from homology"/>
<reference evidence="2" key="1">
    <citation type="submission" date="2025-08" db="UniProtKB">
        <authorList>
            <consortium name="Ensembl"/>
        </authorList>
    </citation>
    <scope>IDENTIFICATION</scope>
</reference>
<dbReference type="Proteomes" id="UP000694421">
    <property type="component" value="Unplaced"/>
</dbReference>
<keyword evidence="3" id="KW-1185">Reference proteome</keyword>
<dbReference type="Ensembl" id="ENSSMRT00000002577.1">
    <property type="protein sequence ID" value="ENSSMRP00000002161.1"/>
    <property type="gene ID" value="ENSSMRG00000001082.1"/>
</dbReference>
<dbReference type="AlphaFoldDB" id="A0A8D0B2M8"/>
<dbReference type="GeneTree" id="ENSGT00940000160792"/>